<name>A0A9P7IZE2_9AGAM</name>
<feature type="region of interest" description="Disordered" evidence="2">
    <location>
        <begin position="680"/>
        <end position="704"/>
    </location>
</feature>
<dbReference type="OrthoDB" id="2976553at2759"/>
<comment type="caution">
    <text evidence="3">The sequence shown here is derived from an EMBL/GenBank/DDBJ whole genome shotgun (WGS) entry which is preliminary data.</text>
</comment>
<dbReference type="RefSeq" id="XP_041162772.1">
    <property type="nucleotide sequence ID" value="XM_041297571.1"/>
</dbReference>
<dbReference type="Gene3D" id="1.10.443.10">
    <property type="entry name" value="Intergrase catalytic core"/>
    <property type="match status" value="1"/>
</dbReference>
<evidence type="ECO:0000256" key="2">
    <source>
        <dbReference type="SAM" id="MobiDB-lite"/>
    </source>
</evidence>
<feature type="region of interest" description="Disordered" evidence="2">
    <location>
        <begin position="504"/>
        <end position="551"/>
    </location>
</feature>
<reference evidence="3" key="1">
    <citation type="journal article" date="2020" name="New Phytol.">
        <title>Comparative genomics reveals dynamic genome evolution in host specialist ectomycorrhizal fungi.</title>
        <authorList>
            <person name="Lofgren L.A."/>
            <person name="Nguyen N.H."/>
            <person name="Vilgalys R."/>
            <person name="Ruytinx J."/>
            <person name="Liao H.L."/>
            <person name="Branco S."/>
            <person name="Kuo A."/>
            <person name="LaButti K."/>
            <person name="Lipzen A."/>
            <person name="Andreopoulos W."/>
            <person name="Pangilinan J."/>
            <person name="Riley R."/>
            <person name="Hundley H."/>
            <person name="Na H."/>
            <person name="Barry K."/>
            <person name="Grigoriev I.V."/>
            <person name="Stajich J.E."/>
            <person name="Kennedy P.G."/>
        </authorList>
    </citation>
    <scope>NUCLEOTIDE SEQUENCE</scope>
    <source>
        <strain evidence="3">S12</strain>
    </source>
</reference>
<feature type="compositionally biased region" description="Low complexity" evidence="2">
    <location>
        <begin position="531"/>
        <end position="551"/>
    </location>
</feature>
<dbReference type="Proteomes" id="UP000719766">
    <property type="component" value="Unassembled WGS sequence"/>
</dbReference>
<evidence type="ECO:0000256" key="1">
    <source>
        <dbReference type="ARBA" id="ARBA00023172"/>
    </source>
</evidence>
<dbReference type="GeneID" id="64591335"/>
<proteinExistence type="predicted"/>
<dbReference type="GO" id="GO:0015074">
    <property type="term" value="P:DNA integration"/>
    <property type="evidence" value="ECO:0007669"/>
    <property type="project" value="InterPro"/>
</dbReference>
<evidence type="ECO:0008006" key="5">
    <source>
        <dbReference type="Google" id="ProtNLM"/>
    </source>
</evidence>
<keyword evidence="4" id="KW-1185">Reference proteome</keyword>
<feature type="region of interest" description="Disordered" evidence="2">
    <location>
        <begin position="1"/>
        <end position="34"/>
    </location>
</feature>
<evidence type="ECO:0000313" key="4">
    <source>
        <dbReference type="Proteomes" id="UP000719766"/>
    </source>
</evidence>
<keyword evidence="1" id="KW-0233">DNA recombination</keyword>
<dbReference type="AlphaFoldDB" id="A0A9P7IZE2"/>
<evidence type="ECO:0000313" key="3">
    <source>
        <dbReference type="EMBL" id="KAG1797819.1"/>
    </source>
</evidence>
<gene>
    <name evidence="3" type="ORF">HD556DRAFT_1233138</name>
</gene>
<feature type="compositionally biased region" description="Polar residues" evidence="2">
    <location>
        <begin position="520"/>
        <end position="530"/>
    </location>
</feature>
<dbReference type="GO" id="GO:0006310">
    <property type="term" value="P:DNA recombination"/>
    <property type="evidence" value="ECO:0007669"/>
    <property type="project" value="UniProtKB-KW"/>
</dbReference>
<dbReference type="SUPFAM" id="SSF56349">
    <property type="entry name" value="DNA breaking-rejoining enzymes"/>
    <property type="match status" value="1"/>
</dbReference>
<organism evidence="3 4">
    <name type="scientific">Suillus plorans</name>
    <dbReference type="NCBI Taxonomy" id="116603"/>
    <lineage>
        <taxon>Eukaryota</taxon>
        <taxon>Fungi</taxon>
        <taxon>Dikarya</taxon>
        <taxon>Basidiomycota</taxon>
        <taxon>Agaricomycotina</taxon>
        <taxon>Agaricomycetes</taxon>
        <taxon>Agaricomycetidae</taxon>
        <taxon>Boletales</taxon>
        <taxon>Suillineae</taxon>
        <taxon>Suillaceae</taxon>
        <taxon>Suillus</taxon>
    </lineage>
</organism>
<protein>
    <recommendedName>
        <fullName evidence="5">Tyr recombinase domain-containing protein</fullName>
    </recommendedName>
</protein>
<dbReference type="EMBL" id="JABBWE010000015">
    <property type="protein sequence ID" value="KAG1797819.1"/>
    <property type="molecule type" value="Genomic_DNA"/>
</dbReference>
<dbReference type="InterPro" id="IPR013762">
    <property type="entry name" value="Integrase-like_cat_sf"/>
</dbReference>
<accession>A0A9P7IZE2</accession>
<dbReference type="InterPro" id="IPR011010">
    <property type="entry name" value="DNA_brk_join_enz"/>
</dbReference>
<dbReference type="GO" id="GO:0003677">
    <property type="term" value="F:DNA binding"/>
    <property type="evidence" value="ECO:0007669"/>
    <property type="project" value="InterPro"/>
</dbReference>
<sequence>MARGTTKKIAAAVNKPGQKAATASTSALQEQREEARQTLLKAKGTRSQYAGHLERGRRFLAVVVEQKRTTQAEGTHSQADGESDIDAYSRAFDIIPNRYSASALELFLVQKGLTEGRSLSTTWGIFSAFKDMWKNAKGETYRGPYHCNEGTGVVTGNPALSAAAQDMMEVLKNNEGAEGGSRNHVSAMTIEDMQKLMAWSYSQCPDGIVSHVRQSVEGRSTLDVADVILAQRHLMVRAFSTTGITIWTRNFELTKIKRKDIVWNCQGHPPYGIPFDLVSLVNRKGWQRKGEIDGALEGIYFRLGHEYEVYAQPKTPEICMFTHLRAWVSFLEEVLLQRPLQPEEYIFPRVGANGVVYPSDELSYDAVMKTLTWICAEAGLTARYTSHCFRRGGARYRFMFAPLGERWSLSTIRWWGAWAAGESVDTLIRYLLDELTQYEKNHRDALCPIPREGDKSFNGDHILTAPITAAETRELKMSFDRELNRLSGKVEEVLDKLTLSPASSPYPSLLPSPSQPPISVQPTVCHQATNPPSLLSSTETSSIPSPVPVDSASSPFPRIIPALQVPPSDCHQHSRSAAKKTAPIPGIGIPDLPRGQEAWLAAVKQWEDPAASIGGKGLKDWPEEWYTGPMRTITGVKRNIRKVIAIEFYRLQRDHQVFLEAYPEATRGVKPLFDAIQRQREGRGEITGRASKNGRPEVRASSSR</sequence>